<protein>
    <submittedName>
        <fullName evidence="2">Uncharacterized protein</fullName>
    </submittedName>
</protein>
<feature type="non-terminal residue" evidence="2">
    <location>
        <position position="85"/>
    </location>
</feature>
<dbReference type="Proteomes" id="UP001381693">
    <property type="component" value="Unassembled WGS sequence"/>
</dbReference>
<keyword evidence="3" id="KW-1185">Reference proteome</keyword>
<comment type="caution">
    <text evidence="2">The sequence shown here is derived from an EMBL/GenBank/DDBJ whole genome shotgun (WGS) entry which is preliminary data.</text>
</comment>
<dbReference type="AlphaFoldDB" id="A0AAN8ZRU3"/>
<proteinExistence type="predicted"/>
<reference evidence="2 3" key="1">
    <citation type="submission" date="2023-11" db="EMBL/GenBank/DDBJ databases">
        <title>Halocaridina rubra genome assembly.</title>
        <authorList>
            <person name="Smith C."/>
        </authorList>
    </citation>
    <scope>NUCLEOTIDE SEQUENCE [LARGE SCALE GENOMIC DNA]</scope>
    <source>
        <strain evidence="2">EP-1</strain>
        <tissue evidence="2">Whole</tissue>
    </source>
</reference>
<evidence type="ECO:0000256" key="1">
    <source>
        <dbReference type="SAM" id="MobiDB-lite"/>
    </source>
</evidence>
<feature type="region of interest" description="Disordered" evidence="1">
    <location>
        <begin position="1"/>
        <end position="32"/>
    </location>
</feature>
<organism evidence="2 3">
    <name type="scientific">Halocaridina rubra</name>
    <name type="common">Hawaiian red shrimp</name>
    <dbReference type="NCBI Taxonomy" id="373956"/>
    <lineage>
        <taxon>Eukaryota</taxon>
        <taxon>Metazoa</taxon>
        <taxon>Ecdysozoa</taxon>
        <taxon>Arthropoda</taxon>
        <taxon>Crustacea</taxon>
        <taxon>Multicrustacea</taxon>
        <taxon>Malacostraca</taxon>
        <taxon>Eumalacostraca</taxon>
        <taxon>Eucarida</taxon>
        <taxon>Decapoda</taxon>
        <taxon>Pleocyemata</taxon>
        <taxon>Caridea</taxon>
        <taxon>Atyoidea</taxon>
        <taxon>Atyidae</taxon>
        <taxon>Halocaridina</taxon>
    </lineage>
</organism>
<feature type="non-terminal residue" evidence="2">
    <location>
        <position position="1"/>
    </location>
</feature>
<evidence type="ECO:0000313" key="2">
    <source>
        <dbReference type="EMBL" id="KAK7065931.1"/>
    </source>
</evidence>
<sequence>KLRIRRTKSTTRAEQIGEIERKARQSQPDRPLDGSAHCLHPIDCLSVFMSSTVLLVQCLHSVLAHLRSRTLNFLDIARGRWVPYL</sequence>
<accession>A0AAN8ZRU3</accession>
<name>A0AAN8ZRU3_HALRR</name>
<gene>
    <name evidence="2" type="ORF">SK128_008966</name>
</gene>
<evidence type="ECO:0000313" key="3">
    <source>
        <dbReference type="Proteomes" id="UP001381693"/>
    </source>
</evidence>
<dbReference type="EMBL" id="JAXCGZ010019623">
    <property type="protein sequence ID" value="KAK7065931.1"/>
    <property type="molecule type" value="Genomic_DNA"/>
</dbReference>